<dbReference type="AlphaFoldDB" id="A0A6L9QBY9"/>
<name>A0A6L9QBY9_9ACTN</name>
<evidence type="ECO:0000313" key="2">
    <source>
        <dbReference type="EMBL" id="NEA22578.1"/>
    </source>
</evidence>
<organism evidence="2 3">
    <name type="scientific">Actinomadura bangladeshensis</name>
    <dbReference type="NCBI Taxonomy" id="453573"/>
    <lineage>
        <taxon>Bacteria</taxon>
        <taxon>Bacillati</taxon>
        <taxon>Actinomycetota</taxon>
        <taxon>Actinomycetes</taxon>
        <taxon>Streptosporangiales</taxon>
        <taxon>Thermomonosporaceae</taxon>
        <taxon>Actinomadura</taxon>
    </lineage>
</organism>
<feature type="region of interest" description="Disordered" evidence="1">
    <location>
        <begin position="31"/>
        <end position="88"/>
    </location>
</feature>
<dbReference type="EMBL" id="JAAGLI010000213">
    <property type="protein sequence ID" value="NEA22578.1"/>
    <property type="molecule type" value="Genomic_DNA"/>
</dbReference>
<accession>A0A6L9QBY9</accession>
<evidence type="ECO:0000313" key="3">
    <source>
        <dbReference type="Proteomes" id="UP000475532"/>
    </source>
</evidence>
<dbReference type="RefSeq" id="WP_163054307.1">
    <property type="nucleotide sequence ID" value="NZ_JAAGLI010000213.1"/>
</dbReference>
<protein>
    <submittedName>
        <fullName evidence="2">Uncharacterized protein</fullName>
    </submittedName>
</protein>
<proteinExistence type="predicted"/>
<sequence>MSALPQPVTVADHYLAAIHDRLGEIRDRLPALAGQPAEGEPVELREPAPPAAPAQPLTEPARPAPKPPARKPAARAGTSRTRTRKGTS</sequence>
<comment type="caution">
    <text evidence="2">The sequence shown here is derived from an EMBL/GenBank/DDBJ whole genome shotgun (WGS) entry which is preliminary data.</text>
</comment>
<dbReference type="Proteomes" id="UP000475532">
    <property type="component" value="Unassembled WGS sequence"/>
</dbReference>
<evidence type="ECO:0000256" key="1">
    <source>
        <dbReference type="SAM" id="MobiDB-lite"/>
    </source>
</evidence>
<gene>
    <name evidence="2" type="ORF">G3I70_08750</name>
</gene>
<reference evidence="2 3" key="1">
    <citation type="submission" date="2020-01" db="EMBL/GenBank/DDBJ databases">
        <title>Insect and environment-associated Actinomycetes.</title>
        <authorList>
            <person name="Currrie C."/>
            <person name="Chevrette M."/>
            <person name="Carlson C."/>
            <person name="Stubbendieck R."/>
            <person name="Wendt-Pienkowski E."/>
        </authorList>
    </citation>
    <scope>NUCLEOTIDE SEQUENCE [LARGE SCALE GENOMIC DNA]</scope>
    <source>
        <strain evidence="2 3">SID10258</strain>
    </source>
</reference>